<dbReference type="PROSITE" id="PS50931">
    <property type="entry name" value="HTH_LYSR"/>
    <property type="match status" value="1"/>
</dbReference>
<dbReference type="Gene3D" id="3.40.190.10">
    <property type="entry name" value="Periplasmic binding protein-like II"/>
    <property type="match status" value="2"/>
</dbReference>
<feature type="domain" description="HTH lysR-type" evidence="5">
    <location>
        <begin position="1"/>
        <end position="60"/>
    </location>
</feature>
<accession>A0ABX0RAT2</accession>
<organism evidence="6 7">
    <name type="scientific">Candidatus Pantoea multigeneris</name>
    <dbReference type="NCBI Taxonomy" id="2608357"/>
    <lineage>
        <taxon>Bacteria</taxon>
        <taxon>Pseudomonadati</taxon>
        <taxon>Pseudomonadota</taxon>
        <taxon>Gammaproteobacteria</taxon>
        <taxon>Enterobacterales</taxon>
        <taxon>Erwiniaceae</taxon>
        <taxon>Pantoea</taxon>
    </lineage>
</organism>
<keyword evidence="7" id="KW-1185">Reference proteome</keyword>
<evidence type="ECO:0000256" key="1">
    <source>
        <dbReference type="ARBA" id="ARBA00009437"/>
    </source>
</evidence>
<keyword evidence="3" id="KW-0238">DNA-binding</keyword>
<sequence length="297" mass="33313">MIGDFNQLRCFITLAEELHFGRAAARLFMTQPPLSRQIQLLEEALGVRLFERNSRMVRLTEAGEDFLASAINMLAMAEQSVKKAQKIQSGCAGHVTLGFTAVSGYSLLPHIINQANIHLPDIEITLKEMISAKQVAELSAGTISLALMRPTIMSKSYLSHRRFHREPVVLAMPRDHALSACEKITLSDLRHQSFISYSPDDGRYFYELTLDLLADINPPPKFIQYLGQTHSILALVNAGMGIALVPTSAKNIGFSNVCFRPLWPSSRHSEVWLSWRNDQQTAAERTMRDFILSLKSE</sequence>
<evidence type="ECO:0000313" key="6">
    <source>
        <dbReference type="EMBL" id="NIF20350.1"/>
    </source>
</evidence>
<keyword evidence="4" id="KW-0804">Transcription</keyword>
<dbReference type="EMBL" id="VWXF01000001">
    <property type="protein sequence ID" value="NIF20350.1"/>
    <property type="molecule type" value="Genomic_DNA"/>
</dbReference>
<dbReference type="Pfam" id="PF00126">
    <property type="entry name" value="HTH_1"/>
    <property type="match status" value="1"/>
</dbReference>
<evidence type="ECO:0000313" key="7">
    <source>
        <dbReference type="Proteomes" id="UP001515683"/>
    </source>
</evidence>
<dbReference type="PANTHER" id="PTHR30346">
    <property type="entry name" value="TRANSCRIPTIONAL DUAL REGULATOR HCAR-RELATED"/>
    <property type="match status" value="1"/>
</dbReference>
<comment type="similarity">
    <text evidence="1">Belongs to the LysR transcriptional regulatory family.</text>
</comment>
<proteinExistence type="inferred from homology"/>
<dbReference type="RefSeq" id="WP_167012316.1">
    <property type="nucleotide sequence ID" value="NZ_VWXF01000001.1"/>
</dbReference>
<comment type="caution">
    <text evidence="6">The sequence shown here is derived from an EMBL/GenBank/DDBJ whole genome shotgun (WGS) entry which is preliminary data.</text>
</comment>
<evidence type="ECO:0000256" key="2">
    <source>
        <dbReference type="ARBA" id="ARBA00023015"/>
    </source>
</evidence>
<evidence type="ECO:0000256" key="3">
    <source>
        <dbReference type="ARBA" id="ARBA00023125"/>
    </source>
</evidence>
<protein>
    <submittedName>
        <fullName evidence="6">LysR family transcriptional regulator</fullName>
    </submittedName>
</protein>
<dbReference type="PRINTS" id="PR00039">
    <property type="entry name" value="HTHLYSR"/>
</dbReference>
<dbReference type="PANTHER" id="PTHR30346:SF0">
    <property type="entry name" value="HCA OPERON TRANSCRIPTIONAL ACTIVATOR HCAR"/>
    <property type="match status" value="1"/>
</dbReference>
<gene>
    <name evidence="6" type="ORF">F3J40_01785</name>
</gene>
<evidence type="ECO:0000256" key="4">
    <source>
        <dbReference type="ARBA" id="ARBA00023163"/>
    </source>
</evidence>
<dbReference type="Pfam" id="PF03466">
    <property type="entry name" value="LysR_substrate"/>
    <property type="match status" value="1"/>
</dbReference>
<reference evidence="6 7" key="1">
    <citation type="journal article" date="2019" name="bioRxiv">
        <title>Bacteria contribute to plant secondary compound degradation in a generalist herbivore system.</title>
        <authorList>
            <person name="Francoeur C.B."/>
            <person name="Khadempour L."/>
            <person name="Moreira-Soto R.D."/>
            <person name="Gotting K."/>
            <person name="Book A.J."/>
            <person name="Pinto-Tomas A.A."/>
            <person name="Keefover-Ring K."/>
            <person name="Currie C.R."/>
        </authorList>
    </citation>
    <scope>NUCLEOTIDE SEQUENCE [LARGE SCALE GENOMIC DNA]</scope>
    <source>
        <strain evidence="6">Acro-835</strain>
    </source>
</reference>
<dbReference type="InterPro" id="IPR005119">
    <property type="entry name" value="LysR_subst-bd"/>
</dbReference>
<dbReference type="InterPro" id="IPR036388">
    <property type="entry name" value="WH-like_DNA-bd_sf"/>
</dbReference>
<name>A0ABX0RAT2_9GAMM</name>
<dbReference type="InterPro" id="IPR000847">
    <property type="entry name" value="LysR_HTH_N"/>
</dbReference>
<evidence type="ECO:0000259" key="5">
    <source>
        <dbReference type="PROSITE" id="PS50931"/>
    </source>
</evidence>
<keyword evidence="2" id="KW-0805">Transcription regulation</keyword>
<dbReference type="InterPro" id="IPR036390">
    <property type="entry name" value="WH_DNA-bd_sf"/>
</dbReference>
<dbReference type="SUPFAM" id="SSF53850">
    <property type="entry name" value="Periplasmic binding protein-like II"/>
    <property type="match status" value="1"/>
</dbReference>
<dbReference type="Gene3D" id="1.10.10.10">
    <property type="entry name" value="Winged helix-like DNA-binding domain superfamily/Winged helix DNA-binding domain"/>
    <property type="match status" value="1"/>
</dbReference>
<dbReference type="SUPFAM" id="SSF46785">
    <property type="entry name" value="Winged helix' DNA-binding domain"/>
    <property type="match status" value="1"/>
</dbReference>
<dbReference type="Proteomes" id="UP001515683">
    <property type="component" value="Unassembled WGS sequence"/>
</dbReference>